<dbReference type="InterPro" id="IPR010060">
    <property type="entry name" value="NRPS_synth"/>
</dbReference>
<dbReference type="Pfam" id="PF00668">
    <property type="entry name" value="Condensation"/>
    <property type="match status" value="2"/>
</dbReference>
<dbReference type="GO" id="GO:0008610">
    <property type="term" value="P:lipid biosynthetic process"/>
    <property type="evidence" value="ECO:0007669"/>
    <property type="project" value="UniProtKB-ARBA"/>
</dbReference>
<dbReference type="CDD" id="cd19543">
    <property type="entry name" value="DCL_NRPS"/>
    <property type="match status" value="1"/>
</dbReference>
<dbReference type="NCBIfam" id="TIGR01720">
    <property type="entry name" value="NRPS-para261"/>
    <property type="match status" value="1"/>
</dbReference>
<dbReference type="Gene3D" id="3.30.559.30">
    <property type="entry name" value="Nonribosomal peptide synthetase, condensation domain"/>
    <property type="match status" value="2"/>
</dbReference>
<reference evidence="4 5" key="1">
    <citation type="submission" date="2016-11" db="EMBL/GenBank/DDBJ databases">
        <authorList>
            <person name="Jaros S."/>
            <person name="Januszkiewicz K."/>
            <person name="Wedrychowicz H."/>
        </authorList>
    </citation>
    <scope>NUCLEOTIDE SEQUENCE [LARGE SCALE GENOMIC DNA]</scope>
    <source>
        <strain evidence="4 5">DSM 21758</strain>
    </source>
</reference>
<evidence type="ECO:0000259" key="2">
    <source>
        <dbReference type="Pfam" id="PF00501"/>
    </source>
</evidence>
<dbReference type="SUPFAM" id="SSF56801">
    <property type="entry name" value="Acetyl-CoA synthetase-like"/>
    <property type="match status" value="1"/>
</dbReference>
<dbReference type="Gene3D" id="3.30.559.10">
    <property type="entry name" value="Chloramphenicol acetyltransferase-like domain"/>
    <property type="match status" value="1"/>
</dbReference>
<keyword evidence="5" id="KW-1185">Reference proteome</keyword>
<dbReference type="SUPFAM" id="SSF52777">
    <property type="entry name" value="CoA-dependent acyltransferases"/>
    <property type="match status" value="2"/>
</dbReference>
<sequence length="655" mass="76245">GISYGIIKYCSNSEIKDKIKFNLNPEICFNYLGQFDEDINNSLFNASPLSSGKDFCLNNNILYSLDFLAILENKRLKLNVRYSNNEYKDETIKVVADNYMINLINIINHCSNKNESEKTAADITKEDITLSDLKPYLKDINNIKNIYELSPMQEGMLYHTLADEGSEAYHNALTLKIKGDLDIAILEGSFNKLIARHDILRTTFDSKNFNKNMQIVFNERKTNVIYQDISKRNINKEDYINNVIFEDKKNRFNLDKDMLIRLAVIKVDKDIYRFVLSNHHIILDGWCLSILIFELFKIYNELKYGYDSNLPEAVPYSNYIDWLNSKDYDSAEEYWKDYLLDYNEVTEIPFKNSLEKEDFKNSELTFTLDQNIVKKLERIAQNSKVTINTIMQSIWSILLQKYNNTKDVVFGYVVSGRNPEVKGIENMLGLFINTIPLRIKLEDNISFKDLLISINKSFLESNEYDFYPLAKIQSFSEVKDKLVNNIMVFENYPVDGEGLNTELLVKNDLQIIDFDGREQTNYNFNLIVCYKDIISIKFQFNELLYSTDNVEKMKNHFIHLIDEIITNENVLVKDLEILGQDEKNKLLLEFNQTKADYPNNKTIQELFEEQVSKTPNNIAVVFESKSITYKELNERSNSLASILRNNGVGPDDIVG</sequence>
<dbReference type="OrthoDB" id="51171at2"/>
<dbReference type="InterPro" id="IPR042099">
    <property type="entry name" value="ANL_N_sf"/>
</dbReference>
<feature type="domain" description="Condensation" evidence="3">
    <location>
        <begin position="144"/>
        <end position="587"/>
    </location>
</feature>
<dbReference type="RefSeq" id="WP_143152563.1">
    <property type="nucleotide sequence ID" value="NZ_FQZB01000048.1"/>
</dbReference>
<evidence type="ECO:0000259" key="3">
    <source>
        <dbReference type="Pfam" id="PF00668"/>
    </source>
</evidence>
<dbReference type="AlphaFoldDB" id="A0A1M6W1L1"/>
<accession>A0A1M6W1L1</accession>
<dbReference type="Pfam" id="PF00501">
    <property type="entry name" value="AMP-binding"/>
    <property type="match status" value="1"/>
</dbReference>
<keyword evidence="1" id="KW-0045">Antibiotic biosynthesis</keyword>
<feature type="non-terminal residue" evidence="4">
    <location>
        <position position="655"/>
    </location>
</feature>
<organism evidence="4 5">
    <name type="scientific">Clostridium cavendishii DSM 21758</name>
    <dbReference type="NCBI Taxonomy" id="1121302"/>
    <lineage>
        <taxon>Bacteria</taxon>
        <taxon>Bacillati</taxon>
        <taxon>Bacillota</taxon>
        <taxon>Clostridia</taxon>
        <taxon>Eubacteriales</taxon>
        <taxon>Clostridiaceae</taxon>
        <taxon>Clostridium</taxon>
    </lineage>
</organism>
<feature type="domain" description="AMP-dependent synthetase/ligase" evidence="2">
    <location>
        <begin position="607"/>
        <end position="655"/>
    </location>
</feature>
<protein>
    <submittedName>
        <fullName evidence="4">Non-ribosomal peptide synthase domain TIGR01720</fullName>
    </submittedName>
</protein>
<feature type="non-terminal residue" evidence="4">
    <location>
        <position position="1"/>
    </location>
</feature>
<proteinExistence type="predicted"/>
<dbReference type="STRING" id="1121302.SAMN02745163_04600"/>
<dbReference type="EMBL" id="FQZB01000048">
    <property type="protein sequence ID" value="SHK87701.1"/>
    <property type="molecule type" value="Genomic_DNA"/>
</dbReference>
<dbReference type="GO" id="GO:0003824">
    <property type="term" value="F:catalytic activity"/>
    <property type="evidence" value="ECO:0007669"/>
    <property type="project" value="InterPro"/>
</dbReference>
<name>A0A1M6W1L1_9CLOT</name>
<dbReference type="PANTHER" id="PTHR45398:SF1">
    <property type="entry name" value="ENZYME, PUTATIVE (JCVI)-RELATED"/>
    <property type="match status" value="1"/>
</dbReference>
<evidence type="ECO:0000256" key="1">
    <source>
        <dbReference type="ARBA" id="ARBA00023194"/>
    </source>
</evidence>
<dbReference type="PANTHER" id="PTHR45398">
    <property type="match status" value="1"/>
</dbReference>
<dbReference type="Proteomes" id="UP000184310">
    <property type="component" value="Unassembled WGS sequence"/>
</dbReference>
<dbReference type="GO" id="GO:0017000">
    <property type="term" value="P:antibiotic biosynthetic process"/>
    <property type="evidence" value="ECO:0007669"/>
    <property type="project" value="UniProtKB-KW"/>
</dbReference>
<dbReference type="InterPro" id="IPR001242">
    <property type="entry name" value="Condensation_dom"/>
</dbReference>
<dbReference type="Gene3D" id="3.40.50.12780">
    <property type="entry name" value="N-terminal domain of ligase-like"/>
    <property type="match status" value="1"/>
</dbReference>
<feature type="domain" description="Condensation" evidence="3">
    <location>
        <begin position="4"/>
        <end position="128"/>
    </location>
</feature>
<dbReference type="InterPro" id="IPR000873">
    <property type="entry name" value="AMP-dep_synth/lig_dom"/>
</dbReference>
<evidence type="ECO:0000313" key="4">
    <source>
        <dbReference type="EMBL" id="SHK87701.1"/>
    </source>
</evidence>
<gene>
    <name evidence="4" type="ORF">SAMN02745163_04600</name>
</gene>
<dbReference type="InterPro" id="IPR023213">
    <property type="entry name" value="CAT-like_dom_sf"/>
</dbReference>
<evidence type="ECO:0000313" key="5">
    <source>
        <dbReference type="Proteomes" id="UP000184310"/>
    </source>
</evidence>